<evidence type="ECO:0000313" key="9">
    <source>
        <dbReference type="EMBL" id="SNS51393.1"/>
    </source>
</evidence>
<keyword evidence="7" id="KW-0472">Membrane</keyword>
<evidence type="ECO:0000256" key="3">
    <source>
        <dbReference type="ARBA" id="ARBA00022801"/>
    </source>
</evidence>
<dbReference type="GO" id="GO:0046872">
    <property type="term" value="F:metal ion binding"/>
    <property type="evidence" value="ECO:0007669"/>
    <property type="project" value="UniProtKB-KW"/>
</dbReference>
<evidence type="ECO:0000259" key="8">
    <source>
        <dbReference type="Pfam" id="PF01435"/>
    </source>
</evidence>
<evidence type="ECO:0000256" key="6">
    <source>
        <dbReference type="RuleBase" id="RU003983"/>
    </source>
</evidence>
<evidence type="ECO:0000256" key="4">
    <source>
        <dbReference type="ARBA" id="ARBA00022833"/>
    </source>
</evidence>
<feature type="domain" description="Peptidase M48" evidence="8">
    <location>
        <begin position="135"/>
        <end position="177"/>
    </location>
</feature>
<organism evidence="9 10">
    <name type="scientific">Actinomadura meyerae</name>
    <dbReference type="NCBI Taxonomy" id="240840"/>
    <lineage>
        <taxon>Bacteria</taxon>
        <taxon>Bacillati</taxon>
        <taxon>Actinomycetota</taxon>
        <taxon>Actinomycetes</taxon>
        <taxon>Streptosporangiales</taxon>
        <taxon>Thermomonosporaceae</taxon>
        <taxon>Actinomadura</taxon>
    </lineage>
</organism>
<dbReference type="Pfam" id="PF01435">
    <property type="entry name" value="Peptidase_M48"/>
    <property type="match status" value="1"/>
</dbReference>
<evidence type="ECO:0000313" key="10">
    <source>
        <dbReference type="Proteomes" id="UP000198318"/>
    </source>
</evidence>
<feature type="transmembrane region" description="Helical" evidence="7">
    <location>
        <begin position="6"/>
        <end position="23"/>
    </location>
</feature>
<keyword evidence="7" id="KW-1133">Transmembrane helix</keyword>
<keyword evidence="2" id="KW-0479">Metal-binding</keyword>
<proteinExistence type="inferred from homology"/>
<dbReference type="InterPro" id="IPR001915">
    <property type="entry name" value="Peptidase_M48"/>
</dbReference>
<evidence type="ECO:0000256" key="1">
    <source>
        <dbReference type="ARBA" id="ARBA00022670"/>
    </source>
</evidence>
<comment type="similarity">
    <text evidence="6">Belongs to the peptidase M48 family.</text>
</comment>
<accession>A0A239F564</accession>
<evidence type="ECO:0000256" key="7">
    <source>
        <dbReference type="SAM" id="Phobius"/>
    </source>
</evidence>
<evidence type="ECO:0000256" key="2">
    <source>
        <dbReference type="ARBA" id="ARBA00022723"/>
    </source>
</evidence>
<dbReference type="GO" id="GO:0006508">
    <property type="term" value="P:proteolysis"/>
    <property type="evidence" value="ECO:0007669"/>
    <property type="project" value="UniProtKB-KW"/>
</dbReference>
<name>A0A239F564_9ACTN</name>
<keyword evidence="5 6" id="KW-0482">Metalloprotease</keyword>
<dbReference type="PANTHER" id="PTHR34978:SF3">
    <property type="entry name" value="SLR0241 PROTEIN"/>
    <property type="match status" value="1"/>
</dbReference>
<gene>
    <name evidence="9" type="ORF">SAMN05443665_1005141</name>
</gene>
<dbReference type="CDD" id="cd07326">
    <property type="entry name" value="M56_BlaR1_MecR1_like"/>
    <property type="match status" value="1"/>
</dbReference>
<dbReference type="PANTHER" id="PTHR34978">
    <property type="entry name" value="POSSIBLE SENSOR-TRANSDUCER PROTEIN BLAR"/>
    <property type="match status" value="1"/>
</dbReference>
<sequence length="297" mass="30693">MNWFTFLPLAVMVALSLAFGLAAPLRLHPSWSARLLATTGAMTAVAALGTGVFVAINYAATLAPAAAAHVPEWALFGDDSPVPDAVGLPAAVLTAAGLAVAGRTAARWSRELRDARRDTVGPLETDTPIAVAVPGRHGGVLLSRGLLRDLTAAELHVVLEHETSHLRHRHHRYLAAGALAAAVLPPVRPLDRALRLAVERWADEDAAEASGDRALVARTLAKVALAQPPAAGPVTAFADSGVVQRVEALMGTPPAKNAVTGPLLLLGNGVVTGSLTAATLQLDHALVPVVLALLAFR</sequence>
<dbReference type="OrthoDB" id="3541294at2"/>
<keyword evidence="4 6" id="KW-0862">Zinc</keyword>
<dbReference type="GO" id="GO:0004222">
    <property type="term" value="F:metalloendopeptidase activity"/>
    <property type="evidence" value="ECO:0007669"/>
    <property type="project" value="InterPro"/>
</dbReference>
<feature type="transmembrane region" description="Helical" evidence="7">
    <location>
        <begin position="86"/>
        <end position="106"/>
    </location>
</feature>
<dbReference type="AlphaFoldDB" id="A0A239F564"/>
<keyword evidence="3 6" id="KW-0378">Hydrolase</keyword>
<evidence type="ECO:0000256" key="5">
    <source>
        <dbReference type="ARBA" id="ARBA00023049"/>
    </source>
</evidence>
<keyword evidence="1 6" id="KW-0645">Protease</keyword>
<comment type="cofactor">
    <cofactor evidence="6">
        <name>Zn(2+)</name>
        <dbReference type="ChEBI" id="CHEBI:29105"/>
    </cofactor>
    <text evidence="6">Binds 1 zinc ion per subunit.</text>
</comment>
<keyword evidence="10" id="KW-1185">Reference proteome</keyword>
<dbReference type="Gene3D" id="3.30.2010.10">
    <property type="entry name" value="Metalloproteases ('zincins'), catalytic domain"/>
    <property type="match status" value="1"/>
</dbReference>
<dbReference type="RefSeq" id="WP_089325219.1">
    <property type="nucleotide sequence ID" value="NZ_FZOR01000005.1"/>
</dbReference>
<protein>
    <submittedName>
        <fullName evidence="9">Peptidase family M48</fullName>
    </submittedName>
</protein>
<dbReference type="InterPro" id="IPR052173">
    <property type="entry name" value="Beta-lactam_resp_regulator"/>
</dbReference>
<dbReference type="EMBL" id="FZOR01000005">
    <property type="protein sequence ID" value="SNS51393.1"/>
    <property type="molecule type" value="Genomic_DNA"/>
</dbReference>
<reference evidence="9 10" key="1">
    <citation type="submission" date="2017-06" db="EMBL/GenBank/DDBJ databases">
        <authorList>
            <person name="Kim H.J."/>
            <person name="Triplett B.A."/>
        </authorList>
    </citation>
    <scope>NUCLEOTIDE SEQUENCE [LARGE SCALE GENOMIC DNA]</scope>
    <source>
        <strain evidence="9 10">DSM 44715</strain>
    </source>
</reference>
<keyword evidence="7" id="KW-0812">Transmembrane</keyword>
<dbReference type="Proteomes" id="UP000198318">
    <property type="component" value="Unassembled WGS sequence"/>
</dbReference>